<reference evidence="2 3" key="1">
    <citation type="submission" date="2024-06" db="EMBL/GenBank/DDBJ databases">
        <title>A chromosome-level genome assembly of beet webworm, Loxostege sticticalis.</title>
        <authorList>
            <person name="Zhang Y."/>
        </authorList>
    </citation>
    <scope>NUCLEOTIDE SEQUENCE [LARGE SCALE GENOMIC DNA]</scope>
    <source>
        <strain evidence="2">AQ028</strain>
        <tissue evidence="2">Male pupae</tissue>
    </source>
</reference>
<dbReference type="InterPro" id="IPR005135">
    <property type="entry name" value="Endo/exonuclease/phosphatase"/>
</dbReference>
<dbReference type="Proteomes" id="UP001549921">
    <property type="component" value="Unassembled WGS sequence"/>
</dbReference>
<protein>
    <recommendedName>
        <fullName evidence="1">Endonuclease/exonuclease/phosphatase domain-containing protein</fullName>
    </recommendedName>
</protein>
<comment type="caution">
    <text evidence="2">The sequence shown here is derived from an EMBL/GenBank/DDBJ whole genome shotgun (WGS) entry which is preliminary data.</text>
</comment>
<dbReference type="EMBL" id="JBEDNZ010000027">
    <property type="protein sequence ID" value="KAL0809918.1"/>
    <property type="molecule type" value="Genomic_DNA"/>
</dbReference>
<organism evidence="2 3">
    <name type="scientific">Loxostege sticticalis</name>
    <name type="common">Beet webworm moth</name>
    <dbReference type="NCBI Taxonomy" id="481309"/>
    <lineage>
        <taxon>Eukaryota</taxon>
        <taxon>Metazoa</taxon>
        <taxon>Ecdysozoa</taxon>
        <taxon>Arthropoda</taxon>
        <taxon>Hexapoda</taxon>
        <taxon>Insecta</taxon>
        <taxon>Pterygota</taxon>
        <taxon>Neoptera</taxon>
        <taxon>Endopterygota</taxon>
        <taxon>Lepidoptera</taxon>
        <taxon>Glossata</taxon>
        <taxon>Ditrysia</taxon>
        <taxon>Pyraloidea</taxon>
        <taxon>Crambidae</taxon>
        <taxon>Pyraustinae</taxon>
        <taxon>Loxostege</taxon>
    </lineage>
</organism>
<dbReference type="SUPFAM" id="SSF56219">
    <property type="entry name" value="DNase I-like"/>
    <property type="match status" value="1"/>
</dbReference>
<proteinExistence type="predicted"/>
<evidence type="ECO:0000259" key="1">
    <source>
        <dbReference type="Pfam" id="PF03372"/>
    </source>
</evidence>
<name>A0ABD0S9E9_LOXSC</name>
<evidence type="ECO:0000313" key="2">
    <source>
        <dbReference type="EMBL" id="KAL0809918.1"/>
    </source>
</evidence>
<feature type="domain" description="Endonuclease/exonuclease/phosphatase" evidence="1">
    <location>
        <begin position="7"/>
        <end position="221"/>
    </location>
</feature>
<dbReference type="InterPro" id="IPR036691">
    <property type="entry name" value="Endo/exonu/phosph_ase_sf"/>
</dbReference>
<dbReference type="PANTHER" id="PTHR33395:SF22">
    <property type="entry name" value="REVERSE TRANSCRIPTASE DOMAIN-CONTAINING PROTEIN"/>
    <property type="match status" value="1"/>
</dbReference>
<accession>A0ABD0S9E9</accession>
<sequence>MDIFYQNVNRIKTKIHEFYLNCSNADYDVICLTETNLNCSIFDNELFDNRYSVFRRDRDKNTSHKDSGGGVLVAVKTEYNVVMRSAWASRVEDIWVSILPQRSSRPTLNLCVCYLPPDIQSTSLENFYNNVQRIILGGEPNNVYLIVGDFNTPSIVWSRSSSQNNMVPSPVVDRKSSLLLDTLSLCGLLQYNHIPNQNSRQLDLVLSTPEVTVCVTPAEPLSKIDRHHPALVFTVGSSDKGYEIRPPHDSKRLQFKKCNFDSVKAELRNVDWLNILSDKDVDLATSNFYDITFKIIHKHTPTVSQRQKRFPFWFTPALIKCLKEKNKLHNKFKKYKNPRDYDEYRLLRTRCKTLLKSCRDSFLASTEEGLKKDTKPFWRYIKSKRGKGSGMPQTMKRGNECVSDNISVCEMFSQYFGSVYEKHDAGIDSDINEYTVYGCNNLLSHILGSERGASQAEATESKQGRGS</sequence>
<dbReference type="Gene3D" id="3.60.10.10">
    <property type="entry name" value="Endonuclease/exonuclease/phosphatase"/>
    <property type="match status" value="1"/>
</dbReference>
<dbReference type="PANTHER" id="PTHR33395">
    <property type="entry name" value="TRANSCRIPTASE, PUTATIVE-RELATED-RELATED"/>
    <property type="match status" value="1"/>
</dbReference>
<dbReference type="Pfam" id="PF03372">
    <property type="entry name" value="Exo_endo_phos"/>
    <property type="match status" value="1"/>
</dbReference>
<evidence type="ECO:0000313" key="3">
    <source>
        <dbReference type="Proteomes" id="UP001549921"/>
    </source>
</evidence>
<dbReference type="AlphaFoldDB" id="A0ABD0S9E9"/>
<gene>
    <name evidence="2" type="ORF">ABMA28_010775</name>
</gene>